<dbReference type="GO" id="GO:0003690">
    <property type="term" value="F:double-stranded DNA binding"/>
    <property type="evidence" value="ECO:0007669"/>
    <property type="project" value="TreeGrafter"/>
</dbReference>
<dbReference type="PANTHER" id="PTHR13152">
    <property type="entry name" value="TFIIH, POLYPEPTIDE 4"/>
    <property type="match status" value="1"/>
</dbReference>
<evidence type="ECO:0000256" key="4">
    <source>
        <dbReference type="ARBA" id="ARBA00022763"/>
    </source>
</evidence>
<dbReference type="EMBL" id="MU004240">
    <property type="protein sequence ID" value="KAF2665664.1"/>
    <property type="molecule type" value="Genomic_DNA"/>
</dbReference>
<keyword evidence="4 9" id="KW-0227">DNA damage</keyword>
<keyword evidence="8 9" id="KW-0539">Nucleus</keyword>
<accession>A0A6A6U3Y6</accession>
<dbReference type="Gene3D" id="3.30.70.2610">
    <property type="match status" value="1"/>
</dbReference>
<dbReference type="InterPro" id="IPR004598">
    <property type="entry name" value="TFIIH_p52/Tfb2"/>
</dbReference>
<evidence type="ECO:0000256" key="2">
    <source>
        <dbReference type="ARBA" id="ARBA00004123"/>
    </source>
</evidence>
<organism evidence="11 12">
    <name type="scientific">Microthyrium microscopicum</name>
    <dbReference type="NCBI Taxonomy" id="703497"/>
    <lineage>
        <taxon>Eukaryota</taxon>
        <taxon>Fungi</taxon>
        <taxon>Dikarya</taxon>
        <taxon>Ascomycota</taxon>
        <taxon>Pezizomycotina</taxon>
        <taxon>Dothideomycetes</taxon>
        <taxon>Dothideomycetes incertae sedis</taxon>
        <taxon>Microthyriales</taxon>
        <taxon>Microthyriaceae</taxon>
        <taxon>Microthyrium</taxon>
    </lineage>
</organism>
<feature type="domain" description="Transcription factor Tfb2 C-terminal" evidence="10">
    <location>
        <begin position="410"/>
        <end position="474"/>
    </location>
</feature>
<comment type="subcellular location">
    <subcellularLocation>
        <location evidence="2 9">Nucleus</location>
    </subcellularLocation>
</comment>
<evidence type="ECO:0000256" key="1">
    <source>
        <dbReference type="ARBA" id="ARBA00002817"/>
    </source>
</evidence>
<comment type="function">
    <text evidence="9">Component of the general transcription and DNA repair factor IIH (TFIIH) core complex which is involved in general and transcription-coupled nucleotide excision repair (NER) of damaged DNA.</text>
</comment>
<evidence type="ECO:0000259" key="10">
    <source>
        <dbReference type="Pfam" id="PF18307"/>
    </source>
</evidence>
<dbReference type="OrthoDB" id="364513at2759"/>
<keyword evidence="12" id="KW-1185">Reference proteome</keyword>
<dbReference type="GO" id="GO:0000439">
    <property type="term" value="C:transcription factor TFIIH core complex"/>
    <property type="evidence" value="ECO:0007669"/>
    <property type="project" value="InterPro"/>
</dbReference>
<name>A0A6A6U3Y6_9PEZI</name>
<dbReference type="GO" id="GO:0006289">
    <property type="term" value="P:nucleotide-excision repair"/>
    <property type="evidence" value="ECO:0007669"/>
    <property type="project" value="InterPro"/>
</dbReference>
<dbReference type="NCBIfam" id="TIGR00625">
    <property type="entry name" value="tfb2"/>
    <property type="match status" value="1"/>
</dbReference>
<proteinExistence type="inferred from homology"/>
<evidence type="ECO:0000313" key="12">
    <source>
        <dbReference type="Proteomes" id="UP000799302"/>
    </source>
</evidence>
<dbReference type="Pfam" id="PF18307">
    <property type="entry name" value="Tfb2_C"/>
    <property type="match status" value="1"/>
</dbReference>
<gene>
    <name evidence="11" type="ORF">BT63DRAFT_417205</name>
</gene>
<dbReference type="GO" id="GO:0005675">
    <property type="term" value="C:transcription factor TFIIH holo complex"/>
    <property type="evidence" value="ECO:0007669"/>
    <property type="project" value="TreeGrafter"/>
</dbReference>
<keyword evidence="7 9" id="KW-0234">DNA repair</keyword>
<comment type="function">
    <text evidence="1">Component of the general transcription and DNA repair factor IIH (TFIIH) core complex, which is involved in general and transcription-coupled nucleotide excision repair (NER) of damaged DNA and, when complexed to TFIIK, in RNA transcription by RNA polymerase II. In NER, TFIIH acts by opening DNA around the lesion to allow the excision of the damaged oligonucleotide and its replacement by a new DNA fragment. In transcription, TFIIH has an essential role in transcription initiation. When the pre-initiation complex (PIC) has been established, TFIIH is required for promoter opening and promoter escape. Phosphorylation of the C-terminal tail (CTD) of the largest subunit of RNA polymerase II by the kinase module TFIIK controls the initiation of transcription.</text>
</comment>
<dbReference type="GO" id="GO:0001671">
    <property type="term" value="F:ATPase activator activity"/>
    <property type="evidence" value="ECO:0007669"/>
    <property type="project" value="InterPro"/>
</dbReference>
<reference evidence="11" key="1">
    <citation type="journal article" date="2020" name="Stud. Mycol.">
        <title>101 Dothideomycetes genomes: a test case for predicting lifestyles and emergence of pathogens.</title>
        <authorList>
            <person name="Haridas S."/>
            <person name="Albert R."/>
            <person name="Binder M."/>
            <person name="Bloem J."/>
            <person name="Labutti K."/>
            <person name="Salamov A."/>
            <person name="Andreopoulos B."/>
            <person name="Baker S."/>
            <person name="Barry K."/>
            <person name="Bills G."/>
            <person name="Bluhm B."/>
            <person name="Cannon C."/>
            <person name="Castanera R."/>
            <person name="Culley D."/>
            <person name="Daum C."/>
            <person name="Ezra D."/>
            <person name="Gonzalez J."/>
            <person name="Henrissat B."/>
            <person name="Kuo A."/>
            <person name="Liang C."/>
            <person name="Lipzen A."/>
            <person name="Lutzoni F."/>
            <person name="Magnuson J."/>
            <person name="Mondo S."/>
            <person name="Nolan M."/>
            <person name="Ohm R."/>
            <person name="Pangilinan J."/>
            <person name="Park H.-J."/>
            <person name="Ramirez L."/>
            <person name="Alfaro M."/>
            <person name="Sun H."/>
            <person name="Tritt A."/>
            <person name="Yoshinaga Y."/>
            <person name="Zwiers L.-H."/>
            <person name="Turgeon B."/>
            <person name="Goodwin S."/>
            <person name="Spatafora J."/>
            <person name="Crous P."/>
            <person name="Grigoriev I."/>
        </authorList>
    </citation>
    <scope>NUCLEOTIDE SEQUENCE</scope>
    <source>
        <strain evidence="11">CBS 115976</strain>
    </source>
</reference>
<evidence type="ECO:0000256" key="3">
    <source>
        <dbReference type="ARBA" id="ARBA00007132"/>
    </source>
</evidence>
<evidence type="ECO:0000256" key="9">
    <source>
        <dbReference type="RuleBase" id="RU364024"/>
    </source>
</evidence>
<protein>
    <recommendedName>
        <fullName evidence="9">RNA polymerase II transcription factor B subunit 2</fullName>
    </recommendedName>
</protein>
<dbReference type="PANTHER" id="PTHR13152:SF0">
    <property type="entry name" value="GENERAL TRANSCRIPTION FACTOR IIH SUBUNIT 4"/>
    <property type="match status" value="1"/>
</dbReference>
<keyword evidence="5 9" id="KW-0805">Transcription regulation</keyword>
<keyword evidence="6 9" id="KW-0804">Transcription</keyword>
<evidence type="ECO:0000256" key="6">
    <source>
        <dbReference type="ARBA" id="ARBA00023163"/>
    </source>
</evidence>
<evidence type="ECO:0000256" key="7">
    <source>
        <dbReference type="ARBA" id="ARBA00023204"/>
    </source>
</evidence>
<evidence type="ECO:0000256" key="5">
    <source>
        <dbReference type="ARBA" id="ARBA00023015"/>
    </source>
</evidence>
<dbReference type="InterPro" id="IPR040662">
    <property type="entry name" value="Tfb2_C"/>
</dbReference>
<sequence>MSLSSAVLDYLQAQPGVTFKRLYLQPPTVLAVLRRMLPHLAKNIIMAMLFMPEPFLEEDLLTWIRAEARPQRDEAMTVLEQLHILTLVPEPPTPRAYRLNTAFASSLRQALMGGGSTNSFGVPADKDAPGPKRTVEELDKWARKQWEAILYYMVGSAEREYSREGNISSGTRKLLEMGEFIIMRGGRADITKGGFTFLLQEANAQVWTLLIVYLENSESVSSIHTKSKVIENQSKDIEQLQMDPVEMLSFLFMLGSLELGQDYNTESLTKTQFHMLEDLHDFGIVYHPPDARGRFYPTRLATTLTSSDASLLSNPNSSLSMNSGKGSIILETNHRIYTYTSSPLQIAVLALFANLNSCYPNLVSGKLTKKSIQRAVEKGITADQIIDYLRTHAHPQMLKNQPVLPPTVVDQIRLWQIEGDRMEATPGFLLKQFVNANEYRETAQYAENLGVLVWRNDREHMFFVTRIEQLQQYLAKRKTQAPRR</sequence>
<evidence type="ECO:0000256" key="8">
    <source>
        <dbReference type="ARBA" id="ARBA00023242"/>
    </source>
</evidence>
<evidence type="ECO:0000313" key="11">
    <source>
        <dbReference type="EMBL" id="KAF2665664.1"/>
    </source>
</evidence>
<comment type="similarity">
    <text evidence="3 9">Belongs to the TFB2 family.</text>
</comment>
<dbReference type="Proteomes" id="UP000799302">
    <property type="component" value="Unassembled WGS sequence"/>
</dbReference>
<dbReference type="AlphaFoldDB" id="A0A6A6U3Y6"/>
<dbReference type="Pfam" id="PF03849">
    <property type="entry name" value="Tfb2"/>
    <property type="match status" value="1"/>
</dbReference>